<keyword evidence="5 7" id="KW-1133">Transmembrane helix</keyword>
<dbReference type="RefSeq" id="WP_006303745.1">
    <property type="nucleotide sequence ID" value="NZ_AEDQ01000014.1"/>
</dbReference>
<evidence type="ECO:0000313" key="10">
    <source>
        <dbReference type="Proteomes" id="UP000004431"/>
    </source>
</evidence>
<comment type="caution">
    <text evidence="9">The sequence shown here is derived from an EMBL/GenBank/DDBJ whole genome shotgun (WGS) entry which is preliminary data.</text>
</comment>
<proteinExistence type="inferred from homology"/>
<dbReference type="InterPro" id="IPR000515">
    <property type="entry name" value="MetI-like"/>
</dbReference>
<feature type="transmembrane region" description="Helical" evidence="7">
    <location>
        <begin position="73"/>
        <end position="96"/>
    </location>
</feature>
<dbReference type="SUPFAM" id="SSF161098">
    <property type="entry name" value="MetI-like"/>
    <property type="match status" value="1"/>
</dbReference>
<evidence type="ECO:0000259" key="8">
    <source>
        <dbReference type="PROSITE" id="PS50928"/>
    </source>
</evidence>
<dbReference type="EMBL" id="AEDQ01000014">
    <property type="protein sequence ID" value="EFL44473.1"/>
    <property type="molecule type" value="Genomic_DNA"/>
</dbReference>
<name>A0ABN0B145_9ACTN</name>
<dbReference type="Pfam" id="PF00528">
    <property type="entry name" value="BPD_transp_1"/>
    <property type="match status" value="1"/>
</dbReference>
<feature type="transmembrane region" description="Helical" evidence="7">
    <location>
        <begin position="209"/>
        <end position="233"/>
    </location>
</feature>
<gene>
    <name evidence="9" type="ORF">HMPREF9248_1117</name>
</gene>
<evidence type="ECO:0000256" key="1">
    <source>
        <dbReference type="ARBA" id="ARBA00004651"/>
    </source>
</evidence>
<keyword evidence="2 7" id="KW-0813">Transport</keyword>
<evidence type="ECO:0000256" key="7">
    <source>
        <dbReference type="RuleBase" id="RU363032"/>
    </source>
</evidence>
<keyword evidence="3" id="KW-1003">Cell membrane</keyword>
<dbReference type="PANTHER" id="PTHR30450">
    <property type="entry name" value="ABC TRANSPORTER PERMEASE"/>
    <property type="match status" value="1"/>
</dbReference>
<accession>A0ABN0B145</accession>
<comment type="similarity">
    <text evidence="7">Belongs to the binding-protein-dependent transport system permease family.</text>
</comment>
<feature type="domain" description="ABC transmembrane type-1" evidence="8">
    <location>
        <begin position="35"/>
        <end position="229"/>
    </location>
</feature>
<evidence type="ECO:0000256" key="4">
    <source>
        <dbReference type="ARBA" id="ARBA00022692"/>
    </source>
</evidence>
<dbReference type="Proteomes" id="UP000004431">
    <property type="component" value="Unassembled WGS sequence"/>
</dbReference>
<evidence type="ECO:0000256" key="5">
    <source>
        <dbReference type="ARBA" id="ARBA00022989"/>
    </source>
</evidence>
<evidence type="ECO:0000256" key="2">
    <source>
        <dbReference type="ARBA" id="ARBA00022448"/>
    </source>
</evidence>
<dbReference type="Gene3D" id="1.10.3720.10">
    <property type="entry name" value="MetI-like"/>
    <property type="match status" value="1"/>
</dbReference>
<keyword evidence="10" id="KW-1185">Reference proteome</keyword>
<dbReference type="PANTHER" id="PTHR30450:SF14">
    <property type="entry name" value="TRANSPORTER, PERMEASE PROTEIN, PUTATIVE-RELATED"/>
    <property type="match status" value="1"/>
</dbReference>
<organism evidence="9 10">
    <name type="scientific">Fannyhessea vaginae PB189-T1-4</name>
    <dbReference type="NCBI Taxonomy" id="866774"/>
    <lineage>
        <taxon>Bacteria</taxon>
        <taxon>Bacillati</taxon>
        <taxon>Actinomycetota</taxon>
        <taxon>Coriobacteriia</taxon>
        <taxon>Coriobacteriales</taxon>
        <taxon>Atopobiaceae</taxon>
        <taxon>Fannyhessea</taxon>
    </lineage>
</organism>
<evidence type="ECO:0000256" key="6">
    <source>
        <dbReference type="ARBA" id="ARBA00023136"/>
    </source>
</evidence>
<evidence type="ECO:0000313" key="9">
    <source>
        <dbReference type="EMBL" id="EFL44473.1"/>
    </source>
</evidence>
<reference evidence="9 10" key="1">
    <citation type="submission" date="2010-08" db="EMBL/GenBank/DDBJ databases">
        <authorList>
            <person name="Durkin A.S."/>
            <person name="Madupu R."/>
            <person name="Torralba M."/>
            <person name="Gillis M."/>
            <person name="Methe B."/>
            <person name="Sutton G."/>
            <person name="Nelson K.E."/>
        </authorList>
    </citation>
    <scope>NUCLEOTIDE SEQUENCE [LARGE SCALE GENOMIC DNA]</scope>
    <source>
        <strain evidence="9 10">PB189-T1-4</strain>
    </source>
</reference>
<comment type="subcellular location">
    <subcellularLocation>
        <location evidence="1 7">Cell membrane</location>
        <topology evidence="1 7">Multi-pass membrane protein</topology>
    </subcellularLocation>
</comment>
<feature type="transmembrane region" description="Helical" evidence="7">
    <location>
        <begin position="41"/>
        <end position="61"/>
    </location>
</feature>
<protein>
    <submittedName>
        <fullName evidence="9">ABC transporter, permease protein</fullName>
    </submittedName>
</protein>
<dbReference type="InterPro" id="IPR035906">
    <property type="entry name" value="MetI-like_sf"/>
</dbReference>
<feature type="transmembrane region" description="Helical" evidence="7">
    <location>
        <begin position="165"/>
        <end position="189"/>
    </location>
</feature>
<dbReference type="PROSITE" id="PS50928">
    <property type="entry name" value="ABC_TM1"/>
    <property type="match status" value="1"/>
</dbReference>
<keyword evidence="4 7" id="KW-0812">Transmembrane</keyword>
<dbReference type="InterPro" id="IPR051322">
    <property type="entry name" value="AA_ABC_Transporter_Permease"/>
</dbReference>
<feature type="transmembrane region" description="Helical" evidence="7">
    <location>
        <begin position="102"/>
        <end position="125"/>
    </location>
</feature>
<sequence>MLNTLLGPTTRLVAGTASWNDFLAYLNEGSITSAIIETLNIVAVTLIAGGIIGLAIGVILWGTRKGSLFENALVYRVLDLIINLIRPIPFIIFLAAAQPLTIAIIGTSIGTTAVLCPMIVVCGVASSRLVEQNLLSVDPGMIEAARAMGVSRWNIITSVLIPEALAPLILSYAFLFISVLDMSAMAGYIGGGGLGNFAIAYGYQKFNPYVTWCAVVIMIVLVQIVQLLANAFATHLLRRTH</sequence>
<evidence type="ECO:0000256" key="3">
    <source>
        <dbReference type="ARBA" id="ARBA00022475"/>
    </source>
</evidence>
<keyword evidence="6 7" id="KW-0472">Membrane</keyword>
<dbReference type="CDD" id="cd06261">
    <property type="entry name" value="TM_PBP2"/>
    <property type="match status" value="1"/>
</dbReference>